<dbReference type="InterPro" id="IPR033121">
    <property type="entry name" value="PEPTIDASE_A1"/>
</dbReference>
<dbReference type="Pfam" id="PF14541">
    <property type="entry name" value="TAXi_C"/>
    <property type="match status" value="1"/>
</dbReference>
<comment type="similarity">
    <text evidence="1">Belongs to the peptidase A1 family.</text>
</comment>
<dbReference type="Pfam" id="PF14543">
    <property type="entry name" value="TAXi_N"/>
    <property type="match status" value="1"/>
</dbReference>
<name>A0AAW2TDX3_9LAMI</name>
<evidence type="ECO:0000259" key="3">
    <source>
        <dbReference type="PROSITE" id="PS51767"/>
    </source>
</evidence>
<dbReference type="InterPro" id="IPR001461">
    <property type="entry name" value="Aspartic_peptidase_A1"/>
</dbReference>
<dbReference type="EMBL" id="JACGWN010000015">
    <property type="protein sequence ID" value="KAL0402694.1"/>
    <property type="molecule type" value="Genomic_DNA"/>
</dbReference>
<feature type="chain" id="PRO_5043856403" evidence="2">
    <location>
        <begin position="24"/>
        <end position="329"/>
    </location>
</feature>
<reference evidence="4" key="2">
    <citation type="journal article" date="2024" name="Plant">
        <title>Genomic evolution and insights into agronomic trait innovations of Sesamum species.</title>
        <authorList>
            <person name="Miao H."/>
            <person name="Wang L."/>
            <person name="Qu L."/>
            <person name="Liu H."/>
            <person name="Sun Y."/>
            <person name="Le M."/>
            <person name="Wang Q."/>
            <person name="Wei S."/>
            <person name="Zheng Y."/>
            <person name="Lin W."/>
            <person name="Duan Y."/>
            <person name="Cao H."/>
            <person name="Xiong S."/>
            <person name="Wang X."/>
            <person name="Wei L."/>
            <person name="Li C."/>
            <person name="Ma Q."/>
            <person name="Ju M."/>
            <person name="Zhao R."/>
            <person name="Li G."/>
            <person name="Mu C."/>
            <person name="Tian Q."/>
            <person name="Mei H."/>
            <person name="Zhang T."/>
            <person name="Gao T."/>
            <person name="Zhang H."/>
        </authorList>
    </citation>
    <scope>NUCLEOTIDE SEQUENCE</scope>
    <source>
        <strain evidence="4">KEN1</strain>
    </source>
</reference>
<dbReference type="GO" id="GO:0004190">
    <property type="term" value="F:aspartic-type endopeptidase activity"/>
    <property type="evidence" value="ECO:0007669"/>
    <property type="project" value="InterPro"/>
</dbReference>
<keyword evidence="2" id="KW-0732">Signal</keyword>
<dbReference type="PANTHER" id="PTHR13683">
    <property type="entry name" value="ASPARTYL PROTEASES"/>
    <property type="match status" value="1"/>
</dbReference>
<evidence type="ECO:0000256" key="2">
    <source>
        <dbReference type="SAM" id="SignalP"/>
    </source>
</evidence>
<dbReference type="PANTHER" id="PTHR13683:SF768">
    <property type="entry name" value="EUKARYOTIC ASPARTYL PROTEASE FAMILY PROTEIN"/>
    <property type="match status" value="1"/>
</dbReference>
<feature type="domain" description="Peptidase A1" evidence="3">
    <location>
        <begin position="77"/>
        <end position="329"/>
    </location>
</feature>
<proteinExistence type="inferred from homology"/>
<dbReference type="InterPro" id="IPR021109">
    <property type="entry name" value="Peptidase_aspartic_dom_sf"/>
</dbReference>
<gene>
    <name evidence="4" type="ORF">Slati_4299300</name>
</gene>
<reference evidence="4" key="1">
    <citation type="submission" date="2020-06" db="EMBL/GenBank/DDBJ databases">
        <authorList>
            <person name="Li T."/>
            <person name="Hu X."/>
            <person name="Zhang T."/>
            <person name="Song X."/>
            <person name="Zhang H."/>
            <person name="Dai N."/>
            <person name="Sheng W."/>
            <person name="Hou X."/>
            <person name="Wei L."/>
        </authorList>
    </citation>
    <scope>NUCLEOTIDE SEQUENCE</scope>
    <source>
        <strain evidence="4">KEN1</strain>
        <tissue evidence="4">Leaf</tissue>
    </source>
</reference>
<dbReference type="PROSITE" id="PS51767">
    <property type="entry name" value="PEPTIDASE_A1"/>
    <property type="match status" value="1"/>
</dbReference>
<feature type="signal peptide" evidence="2">
    <location>
        <begin position="1"/>
        <end position="23"/>
    </location>
</feature>
<dbReference type="InterPro" id="IPR032799">
    <property type="entry name" value="TAXi_C"/>
</dbReference>
<evidence type="ECO:0000313" key="4">
    <source>
        <dbReference type="EMBL" id="KAL0402694.1"/>
    </source>
</evidence>
<evidence type="ECO:0000256" key="1">
    <source>
        <dbReference type="ARBA" id="ARBA00007447"/>
    </source>
</evidence>
<dbReference type="AlphaFoldDB" id="A0AAW2TDX3"/>
<accession>A0AAW2TDX3</accession>
<protein>
    <submittedName>
        <fullName evidence="4">Aspartic proteinase-like protein 2</fullName>
    </submittedName>
</protein>
<organism evidence="4">
    <name type="scientific">Sesamum latifolium</name>
    <dbReference type="NCBI Taxonomy" id="2727402"/>
    <lineage>
        <taxon>Eukaryota</taxon>
        <taxon>Viridiplantae</taxon>
        <taxon>Streptophyta</taxon>
        <taxon>Embryophyta</taxon>
        <taxon>Tracheophyta</taxon>
        <taxon>Spermatophyta</taxon>
        <taxon>Magnoliopsida</taxon>
        <taxon>eudicotyledons</taxon>
        <taxon>Gunneridae</taxon>
        <taxon>Pentapetalae</taxon>
        <taxon>asterids</taxon>
        <taxon>lamiids</taxon>
        <taxon>Lamiales</taxon>
        <taxon>Pedaliaceae</taxon>
        <taxon>Sesamum</taxon>
    </lineage>
</organism>
<dbReference type="GO" id="GO:0006508">
    <property type="term" value="P:proteolysis"/>
    <property type="evidence" value="ECO:0007669"/>
    <property type="project" value="InterPro"/>
</dbReference>
<dbReference type="InterPro" id="IPR032861">
    <property type="entry name" value="TAXi_N"/>
</dbReference>
<dbReference type="SUPFAM" id="SSF50630">
    <property type="entry name" value="Acid proteases"/>
    <property type="match status" value="1"/>
</dbReference>
<sequence length="329" mass="36490">MDSRKSCLLAVLLLLQLICDVDGNVMFQVHHKYGGRGKGKATLEALRAHDSLRHGRMLAAIDFQLGGDGSPTDAALYYTKITIGTPPVDYHVQVDTGSDILWVNCHNCERCPTRSDLDITLKQYDLTASSTGKMVSCDQDFCDAAFGRPNPDCKAGMNCEYSVTYGDGSRTEGYFVRDYFRLDQVTGNLQTSAMNGSITFGVDDAFPVVTFHFENSLPLAVYPHDYLFEVRDTEYCIGWQNSGMQTKDGREITLLGDIVLQDKLVLYDLENQIIGWTPYNCSSTIKVRDEASGNVYSVAAHNISSAFSLPKVNVVLMLLFIVVLLKLIE</sequence>
<comment type="caution">
    <text evidence="4">The sequence shown here is derived from an EMBL/GenBank/DDBJ whole genome shotgun (WGS) entry which is preliminary data.</text>
</comment>
<dbReference type="Gene3D" id="2.40.70.10">
    <property type="entry name" value="Acid Proteases"/>
    <property type="match status" value="2"/>
</dbReference>